<reference evidence="21" key="1">
    <citation type="journal article" date="2014" name="Genome Announc.">
        <title>Genome sequence of the yeast Cyberlindnera fabianii (Hansenula fabianii).</title>
        <authorList>
            <person name="Freel K.C."/>
            <person name="Sarilar V."/>
            <person name="Neuveglise C."/>
            <person name="Devillers H."/>
            <person name="Friedrich A."/>
            <person name="Schacherer J."/>
        </authorList>
    </citation>
    <scope>NUCLEOTIDE SEQUENCE</scope>
    <source>
        <strain evidence="21">YJS4271</strain>
    </source>
</reference>
<keyword evidence="12" id="KW-0560">Oxidoreductase</keyword>
<gene>
    <name evidence="21" type="ORF">CYFA0S_08e04280g</name>
</gene>
<keyword evidence="6" id="KW-0285">Flavoprotein</keyword>
<dbReference type="GO" id="GO:0015677">
    <property type="term" value="P:copper ion import"/>
    <property type="evidence" value="ECO:0007669"/>
    <property type="project" value="TreeGrafter"/>
</dbReference>
<keyword evidence="7 18" id="KW-0812">Transmembrane</keyword>
<feature type="transmembrane region" description="Helical" evidence="18">
    <location>
        <begin position="272"/>
        <end position="290"/>
    </location>
</feature>
<feature type="domain" description="FAD-binding FR-type" evidence="20">
    <location>
        <begin position="410"/>
        <end position="527"/>
    </location>
</feature>
<dbReference type="InterPro" id="IPR017927">
    <property type="entry name" value="FAD-bd_FR_type"/>
</dbReference>
<dbReference type="SFLD" id="SFLDS00052">
    <property type="entry name" value="Ferric_Reductase_Domain"/>
    <property type="match status" value="1"/>
</dbReference>
<keyword evidence="15 18" id="KW-0472">Membrane</keyword>
<keyword evidence="10" id="KW-0249">Electron transport</keyword>
<keyword evidence="8" id="KW-0274">FAD</keyword>
<dbReference type="PROSITE" id="PS51384">
    <property type="entry name" value="FAD_FR"/>
    <property type="match status" value="1"/>
</dbReference>
<dbReference type="OrthoDB" id="4494341at2759"/>
<proteinExistence type="inferred from homology"/>
<dbReference type="InterPro" id="IPR013121">
    <property type="entry name" value="Fe_red_NAD-bd_6"/>
</dbReference>
<evidence type="ECO:0000256" key="9">
    <source>
        <dbReference type="ARBA" id="ARBA00022857"/>
    </source>
</evidence>
<keyword evidence="13" id="KW-0408">Iron</keyword>
<dbReference type="EMBL" id="LK052893">
    <property type="protein sequence ID" value="CDR42159.1"/>
    <property type="molecule type" value="Genomic_DNA"/>
</dbReference>
<feature type="region of interest" description="Disordered" evidence="17">
    <location>
        <begin position="603"/>
        <end position="638"/>
    </location>
</feature>
<comment type="cofactor">
    <cofactor evidence="1">
        <name>FAD</name>
        <dbReference type="ChEBI" id="CHEBI:57692"/>
    </cofactor>
</comment>
<dbReference type="CDD" id="cd06186">
    <property type="entry name" value="NOX_Duox_like_FAD_NADP"/>
    <property type="match status" value="1"/>
</dbReference>
<keyword evidence="14" id="KW-0406">Ion transport</keyword>
<evidence type="ECO:0000256" key="10">
    <source>
        <dbReference type="ARBA" id="ARBA00022982"/>
    </source>
</evidence>
<dbReference type="GO" id="GO:0000293">
    <property type="term" value="F:ferric-chelate reductase activity"/>
    <property type="evidence" value="ECO:0007669"/>
    <property type="project" value="UniProtKB-ARBA"/>
</dbReference>
<evidence type="ECO:0000256" key="12">
    <source>
        <dbReference type="ARBA" id="ARBA00023002"/>
    </source>
</evidence>
<evidence type="ECO:0000256" key="5">
    <source>
        <dbReference type="ARBA" id="ARBA00022617"/>
    </source>
</evidence>
<dbReference type="PANTHER" id="PTHR32361">
    <property type="entry name" value="FERRIC/CUPRIC REDUCTASE TRANSMEMBRANE COMPONENT"/>
    <property type="match status" value="1"/>
</dbReference>
<dbReference type="Pfam" id="PF08030">
    <property type="entry name" value="NAD_binding_6"/>
    <property type="match status" value="1"/>
</dbReference>
<dbReference type="AlphaFoldDB" id="A0A061AX81"/>
<protein>
    <submittedName>
        <fullName evidence="21">CYFA0S08e04280g1_1</fullName>
    </submittedName>
</protein>
<dbReference type="InterPro" id="IPR051410">
    <property type="entry name" value="Ferric/Cupric_Reductase"/>
</dbReference>
<evidence type="ECO:0000256" key="3">
    <source>
        <dbReference type="ARBA" id="ARBA00006278"/>
    </source>
</evidence>
<comment type="subcellular location">
    <subcellularLocation>
        <location evidence="2">Membrane</location>
        <topology evidence="2">Multi-pass membrane protein</topology>
    </subcellularLocation>
</comment>
<evidence type="ECO:0000256" key="14">
    <source>
        <dbReference type="ARBA" id="ARBA00023065"/>
    </source>
</evidence>
<keyword evidence="16" id="KW-0325">Glycoprotein</keyword>
<dbReference type="InterPro" id="IPR013130">
    <property type="entry name" value="Fe3_Rdtase_TM_dom"/>
</dbReference>
<feature type="transmembrane region" description="Helical" evidence="18">
    <location>
        <begin position="350"/>
        <end position="369"/>
    </location>
</feature>
<sequence>MRFSHLLLLLPTIVSASGYHHYSHAELVVNGCKTALSTVTAFCEKDSVKSYKCICKTPQGLGSLMNCVYNETVEYSSGVENMVLEYCNTKGKAKLTVEKLRDAYDNATEFGLVDIKKTEGYNKTNTAYVPVYYNTKTYKAAYESTYVRFKNVDWAMWMGSGLLGYWAVIFLIAVCYNVLNKTVFLPKYLSAHPINLIRKYITLPALVSKRHTHPLLIFRIIGGFVPTRLETLVLIGYFALNVAFSASGYVYVPNNTIWKIRDAQMSRYPGDRTGILCLFGFLLSFLFAGRNNFLLLLTGWKQSTFVTYHKWISRINFLLLVIHGGAMTVQSKSLGPGRYEARLQSDWMRWGIVACVAAAIIMVTAAYRVRKTHYEVFLACHIILVVFFLAGSWIHAADFGYQQFCYAMAAIWCFDRFVRLVRLAYFGVQSATVSVVSEEVLKLTVPRHTMWKAYPGAFGYLHYIRPTTFFQSHPFTIVETTDKTITFFTKIKGGVTSQIHQHLSAHPEKTAQINVSVEGPYGNQRNLHKFDTVLHYTGGTGIPTSYAYVLDSVKKGLKQHIKFYWVIRNWKSLDWFYEELSKLRQYENVECIIYITKPESEPGMKHLTSSSELSDGSDEHEKHTVGSSTEGKAVTAGMPPKGLDFIDFRYGRPNIDAIVESDIKECQGTCAILTAAHNSMVDDLRYAVSQNLDKSKNRVEYFEELQAW</sequence>
<dbReference type="Pfam" id="PF01794">
    <property type="entry name" value="Ferric_reduct"/>
    <property type="match status" value="1"/>
</dbReference>
<keyword evidence="9" id="KW-0521">NADP</keyword>
<dbReference type="Gene3D" id="3.40.50.80">
    <property type="entry name" value="Nucleotide-binding domain of ferredoxin-NADP reductase (FNR) module"/>
    <property type="match status" value="1"/>
</dbReference>
<feature type="transmembrane region" description="Helical" evidence="18">
    <location>
        <begin position="311"/>
        <end position="330"/>
    </location>
</feature>
<evidence type="ECO:0000313" key="21">
    <source>
        <dbReference type="EMBL" id="CDR42159.1"/>
    </source>
</evidence>
<evidence type="ECO:0000256" key="1">
    <source>
        <dbReference type="ARBA" id="ARBA00001974"/>
    </source>
</evidence>
<evidence type="ECO:0000256" key="18">
    <source>
        <dbReference type="SAM" id="Phobius"/>
    </source>
</evidence>
<keyword evidence="4" id="KW-0813">Transport</keyword>
<comment type="similarity">
    <text evidence="3">Belongs to the ferric reductase (FRE) family.</text>
</comment>
<dbReference type="Pfam" id="PF08022">
    <property type="entry name" value="FAD_binding_8"/>
    <property type="match status" value="1"/>
</dbReference>
<dbReference type="GO" id="GO:0006826">
    <property type="term" value="P:iron ion transport"/>
    <property type="evidence" value="ECO:0007669"/>
    <property type="project" value="TreeGrafter"/>
</dbReference>
<dbReference type="InterPro" id="IPR013112">
    <property type="entry name" value="FAD-bd_8"/>
</dbReference>
<evidence type="ECO:0000256" key="16">
    <source>
        <dbReference type="ARBA" id="ARBA00023180"/>
    </source>
</evidence>
<dbReference type="VEuPathDB" id="FungiDB:BON22_4203"/>
<evidence type="ECO:0000256" key="4">
    <source>
        <dbReference type="ARBA" id="ARBA00022448"/>
    </source>
</evidence>
<dbReference type="SUPFAM" id="SSF52343">
    <property type="entry name" value="Ferredoxin reductase-like, C-terminal NADP-linked domain"/>
    <property type="match status" value="1"/>
</dbReference>
<evidence type="ECO:0000256" key="19">
    <source>
        <dbReference type="SAM" id="SignalP"/>
    </source>
</evidence>
<evidence type="ECO:0000259" key="20">
    <source>
        <dbReference type="PROSITE" id="PS51384"/>
    </source>
</evidence>
<evidence type="ECO:0000256" key="15">
    <source>
        <dbReference type="ARBA" id="ARBA00023136"/>
    </source>
</evidence>
<evidence type="ECO:0000256" key="11">
    <source>
        <dbReference type="ARBA" id="ARBA00022989"/>
    </source>
</evidence>
<feature type="chain" id="PRO_5001594266" evidence="19">
    <location>
        <begin position="17"/>
        <end position="708"/>
    </location>
</feature>
<evidence type="ECO:0000256" key="6">
    <source>
        <dbReference type="ARBA" id="ARBA00022630"/>
    </source>
</evidence>
<dbReference type="PhylomeDB" id="A0A061AX81"/>
<dbReference type="InterPro" id="IPR039261">
    <property type="entry name" value="FNR_nucleotide-bd"/>
</dbReference>
<dbReference type="GO" id="GO:0005886">
    <property type="term" value="C:plasma membrane"/>
    <property type="evidence" value="ECO:0007669"/>
    <property type="project" value="TreeGrafter"/>
</dbReference>
<evidence type="ECO:0000256" key="7">
    <source>
        <dbReference type="ARBA" id="ARBA00022692"/>
    </source>
</evidence>
<dbReference type="SFLD" id="SFLDG01168">
    <property type="entry name" value="Ferric_reductase_subgroup_(FRE"/>
    <property type="match status" value="1"/>
</dbReference>
<evidence type="ECO:0000256" key="13">
    <source>
        <dbReference type="ARBA" id="ARBA00023004"/>
    </source>
</evidence>
<evidence type="ECO:0000256" key="2">
    <source>
        <dbReference type="ARBA" id="ARBA00004141"/>
    </source>
</evidence>
<feature type="signal peptide" evidence="19">
    <location>
        <begin position="1"/>
        <end position="16"/>
    </location>
</feature>
<keyword evidence="11 18" id="KW-1133">Transmembrane helix</keyword>
<organism evidence="21">
    <name type="scientific">Cyberlindnera fabianii</name>
    <name type="common">Yeast</name>
    <name type="synonym">Hansenula fabianii</name>
    <dbReference type="NCBI Taxonomy" id="36022"/>
    <lineage>
        <taxon>Eukaryota</taxon>
        <taxon>Fungi</taxon>
        <taxon>Dikarya</taxon>
        <taxon>Ascomycota</taxon>
        <taxon>Saccharomycotina</taxon>
        <taxon>Saccharomycetes</taxon>
        <taxon>Phaffomycetales</taxon>
        <taxon>Phaffomycetaceae</taxon>
        <taxon>Cyberlindnera</taxon>
    </lineage>
</organism>
<feature type="transmembrane region" description="Helical" evidence="18">
    <location>
        <begin position="232"/>
        <end position="252"/>
    </location>
</feature>
<keyword evidence="5" id="KW-0349">Heme</keyword>
<dbReference type="PANTHER" id="PTHR32361:SF9">
    <property type="entry name" value="FERRIC REDUCTASE TRANSMEMBRANE COMPONENT 3-RELATED"/>
    <property type="match status" value="1"/>
</dbReference>
<feature type="transmembrane region" description="Helical" evidence="18">
    <location>
        <begin position="154"/>
        <end position="179"/>
    </location>
</feature>
<keyword evidence="19" id="KW-0732">Signal</keyword>
<name>A0A061AX81_CYBFA</name>
<keyword evidence="5" id="KW-0479">Metal-binding</keyword>
<accession>A0A061AX81</accession>
<feature type="transmembrane region" description="Helical" evidence="18">
    <location>
        <begin position="376"/>
        <end position="394"/>
    </location>
</feature>
<evidence type="ECO:0000256" key="17">
    <source>
        <dbReference type="SAM" id="MobiDB-lite"/>
    </source>
</evidence>
<evidence type="ECO:0000256" key="8">
    <source>
        <dbReference type="ARBA" id="ARBA00022827"/>
    </source>
</evidence>
<dbReference type="GO" id="GO:0006879">
    <property type="term" value="P:intracellular iron ion homeostasis"/>
    <property type="evidence" value="ECO:0007669"/>
    <property type="project" value="TreeGrafter"/>
</dbReference>